<protein>
    <recommendedName>
        <fullName evidence="3">Glycosyl hydrolase family 32 N-terminal domain-containing protein</fullName>
    </recommendedName>
</protein>
<name>A0A517QI84_9PLAN</name>
<keyword evidence="2" id="KW-1185">Reference proteome</keyword>
<proteinExistence type="predicted"/>
<gene>
    <name evidence="1" type="ORF">Mal48_05740</name>
</gene>
<dbReference type="AlphaFoldDB" id="A0A517QI84"/>
<organism evidence="1 2">
    <name type="scientific">Thalassoglobus polymorphus</name>
    <dbReference type="NCBI Taxonomy" id="2527994"/>
    <lineage>
        <taxon>Bacteria</taxon>
        <taxon>Pseudomonadati</taxon>
        <taxon>Planctomycetota</taxon>
        <taxon>Planctomycetia</taxon>
        <taxon>Planctomycetales</taxon>
        <taxon>Planctomycetaceae</taxon>
        <taxon>Thalassoglobus</taxon>
    </lineage>
</organism>
<evidence type="ECO:0008006" key="3">
    <source>
        <dbReference type="Google" id="ProtNLM"/>
    </source>
</evidence>
<evidence type="ECO:0000313" key="2">
    <source>
        <dbReference type="Proteomes" id="UP000315724"/>
    </source>
</evidence>
<sequence length="533" mass="59784">MLVPHMIPERSFWLIVASIVVFSRFSLGAEYIGGAKQLFIDDRIIDSLGGAQRVFKQAVKTQPLVSASTGWETKRSLAYPTVRREAMNSWKMWYRAASPMGERIICYATSTDGITWTKPNLGIYPHHGGNNNIVLIGKETFLDTPSIFREDDGYYLYCIEGDVRYVVYHSSDGIHDWKRAPRGLHADHARIIQSGTNAPAPHNFDICLAVFDPYRDDYIFHFKVAHREQLFGPNDWQRKFCQHRYSGSLATIQDMPFPRVTPRHELADREDESVEPGTLRAENYGLGMYPQEDGSVIGFSWLFSIDGHNGPVSKGGDGTSDGFWHYGPVNVMLVYTRDINGPWQRPTRTPILPRGPVGSWDSGMVHTANAPTEVPKAETAGAATDEIWLHYVGANHVHNRNPSEGERDHQIGIAKWRMDGFAALEDTDGTEDTVITKAVVYRGNQLTLNADVKANGYIRVKLIRVGDGTDLKGWSDAVSGNRQNHVVRWNGEDHIGNSEGEEVVLEIRIKNAALYSLNFTTDAAPPDRDESKR</sequence>
<evidence type="ECO:0000313" key="1">
    <source>
        <dbReference type="EMBL" id="QDT31341.1"/>
    </source>
</evidence>
<dbReference type="InterPro" id="IPR023296">
    <property type="entry name" value="Glyco_hydro_beta-prop_sf"/>
</dbReference>
<dbReference type="Gene3D" id="2.115.10.20">
    <property type="entry name" value="Glycosyl hydrolase domain, family 43"/>
    <property type="match status" value="2"/>
</dbReference>
<accession>A0A517QI84</accession>
<dbReference type="EMBL" id="CP036267">
    <property type="protein sequence ID" value="QDT31341.1"/>
    <property type="molecule type" value="Genomic_DNA"/>
</dbReference>
<dbReference type="SUPFAM" id="SSF75005">
    <property type="entry name" value="Arabinanase/levansucrase/invertase"/>
    <property type="match status" value="1"/>
</dbReference>
<dbReference type="Proteomes" id="UP000315724">
    <property type="component" value="Chromosome"/>
</dbReference>
<dbReference type="KEGG" id="tpol:Mal48_05740"/>
<reference evidence="1 2" key="1">
    <citation type="submission" date="2019-02" db="EMBL/GenBank/DDBJ databases">
        <title>Deep-cultivation of Planctomycetes and their phenomic and genomic characterization uncovers novel biology.</title>
        <authorList>
            <person name="Wiegand S."/>
            <person name="Jogler M."/>
            <person name="Boedeker C."/>
            <person name="Pinto D."/>
            <person name="Vollmers J."/>
            <person name="Rivas-Marin E."/>
            <person name="Kohn T."/>
            <person name="Peeters S.H."/>
            <person name="Heuer A."/>
            <person name="Rast P."/>
            <person name="Oberbeckmann S."/>
            <person name="Bunk B."/>
            <person name="Jeske O."/>
            <person name="Meyerdierks A."/>
            <person name="Storesund J.E."/>
            <person name="Kallscheuer N."/>
            <person name="Luecker S."/>
            <person name="Lage O.M."/>
            <person name="Pohl T."/>
            <person name="Merkel B.J."/>
            <person name="Hornburger P."/>
            <person name="Mueller R.-W."/>
            <person name="Bruemmer F."/>
            <person name="Labrenz M."/>
            <person name="Spormann A.M."/>
            <person name="Op den Camp H."/>
            <person name="Overmann J."/>
            <person name="Amann R."/>
            <person name="Jetten M.S.M."/>
            <person name="Mascher T."/>
            <person name="Medema M.H."/>
            <person name="Devos D.P."/>
            <person name="Kaster A.-K."/>
            <person name="Ovreas L."/>
            <person name="Rohde M."/>
            <person name="Galperin M.Y."/>
            <person name="Jogler C."/>
        </authorList>
    </citation>
    <scope>NUCLEOTIDE SEQUENCE [LARGE SCALE GENOMIC DNA]</scope>
    <source>
        <strain evidence="1 2">Mal48</strain>
    </source>
</reference>